<evidence type="ECO:0000256" key="2">
    <source>
        <dbReference type="ARBA" id="ARBA00006966"/>
    </source>
</evidence>
<dbReference type="InterPro" id="IPR015421">
    <property type="entry name" value="PyrdxlP-dep_Trfase_major"/>
</dbReference>
<dbReference type="InterPro" id="IPR015424">
    <property type="entry name" value="PyrdxlP-dep_Trfase"/>
</dbReference>
<dbReference type="PATRIC" id="fig|1229276.3.peg.75"/>
<reference evidence="6" key="1">
    <citation type="submission" date="2014-04" db="EMBL/GenBank/DDBJ databases">
        <title>Whole-Genome optical mapping and complete genome sequence of Sphingobacterium deserti sp. nov., a new spaces isolated from desert in the west of China.</title>
        <authorList>
            <person name="Teng C."/>
            <person name="Zhou Z."/>
            <person name="Li X."/>
            <person name="Chen M."/>
            <person name="Lin M."/>
            <person name="Wang L."/>
            <person name="Su S."/>
            <person name="Zhang C."/>
            <person name="Zhang W."/>
        </authorList>
    </citation>
    <scope>NUCLEOTIDE SEQUENCE [LARGE SCALE GENOMIC DNA]</scope>
    <source>
        <strain evidence="6">ACCC05744</strain>
    </source>
</reference>
<protein>
    <submittedName>
        <fullName evidence="5">Threonine aldolase</fullName>
    </submittedName>
</protein>
<dbReference type="SUPFAM" id="SSF53383">
    <property type="entry name" value="PLP-dependent transferases"/>
    <property type="match status" value="1"/>
</dbReference>
<evidence type="ECO:0000259" key="4">
    <source>
        <dbReference type="Pfam" id="PF01212"/>
    </source>
</evidence>
<comment type="cofactor">
    <cofactor evidence="1">
        <name>pyridoxal 5'-phosphate</name>
        <dbReference type="ChEBI" id="CHEBI:597326"/>
    </cofactor>
</comment>
<dbReference type="PANTHER" id="PTHR48097:SF5">
    <property type="entry name" value="LOW SPECIFICITY L-THREONINE ALDOLASE"/>
    <property type="match status" value="1"/>
</dbReference>
<comment type="caution">
    <text evidence="5">The sequence shown here is derived from an EMBL/GenBank/DDBJ whole genome shotgun (WGS) entry which is preliminary data.</text>
</comment>
<evidence type="ECO:0000256" key="3">
    <source>
        <dbReference type="ARBA" id="ARBA00022898"/>
    </source>
</evidence>
<dbReference type="Proteomes" id="UP000031802">
    <property type="component" value="Unassembled WGS sequence"/>
</dbReference>
<accession>A0A0B8TAP2</accession>
<dbReference type="InterPro" id="IPR015422">
    <property type="entry name" value="PyrdxlP-dep_Trfase_small"/>
</dbReference>
<dbReference type="GO" id="GO:0016829">
    <property type="term" value="F:lyase activity"/>
    <property type="evidence" value="ECO:0007669"/>
    <property type="project" value="InterPro"/>
</dbReference>
<dbReference type="EMBL" id="JJMU01000002">
    <property type="protein sequence ID" value="KGE15954.1"/>
    <property type="molecule type" value="Genomic_DNA"/>
</dbReference>
<organism evidence="5 6">
    <name type="scientific">Sphingobacterium deserti</name>
    <dbReference type="NCBI Taxonomy" id="1229276"/>
    <lineage>
        <taxon>Bacteria</taxon>
        <taxon>Pseudomonadati</taxon>
        <taxon>Bacteroidota</taxon>
        <taxon>Sphingobacteriia</taxon>
        <taxon>Sphingobacteriales</taxon>
        <taxon>Sphingobacteriaceae</taxon>
        <taxon>Sphingobacterium</taxon>
    </lineage>
</organism>
<dbReference type="GO" id="GO:0006520">
    <property type="term" value="P:amino acid metabolic process"/>
    <property type="evidence" value="ECO:0007669"/>
    <property type="project" value="InterPro"/>
</dbReference>
<evidence type="ECO:0000313" key="5">
    <source>
        <dbReference type="EMBL" id="KGE15954.1"/>
    </source>
</evidence>
<keyword evidence="6" id="KW-1185">Reference proteome</keyword>
<dbReference type="eggNOG" id="COG2008">
    <property type="taxonomic scope" value="Bacteria"/>
</dbReference>
<dbReference type="Gene3D" id="3.90.1150.10">
    <property type="entry name" value="Aspartate Aminotransferase, domain 1"/>
    <property type="match status" value="1"/>
</dbReference>
<sequence length="354" mass="39433">MRINKALEMYNFKNDYAEGAHPKILERLAASNFDQELGYGDDRYTLAAKQVLYERLQNPKAVLYFVSGGTQANLLVISHLLRPHEAVISCKTGHIYANETGAIEATGHRVITVDGVDGKVTPTLVKEVIDAHQLRPHVVKPRMLYISNSTELGTIYTKSELISLSIICKKHGLLLFMDGARLGHALMSSSNDLSLADIAAHVDIFYIGGTKNGALLGEAIVFKSKELAADFDYTLKQKGALLAKGRILGIQFLTLLEEDLYFELAAKANTLATQIAQTIAAQGYQFLTPPNTNQLFPILPKNMIKDLLNSYAFYIWKEIDDDFQAIRIITSWASDQQEVDRFCHDLKRLADAKQ</sequence>
<proteinExistence type="inferred from homology"/>
<dbReference type="InterPro" id="IPR001597">
    <property type="entry name" value="ArAA_b-elim_lyase/Thr_aldolase"/>
</dbReference>
<evidence type="ECO:0000256" key="1">
    <source>
        <dbReference type="ARBA" id="ARBA00001933"/>
    </source>
</evidence>
<dbReference type="RefSeq" id="WP_241462335.1">
    <property type="nucleotide sequence ID" value="NZ_JJMU01000002.1"/>
</dbReference>
<dbReference type="Pfam" id="PF01212">
    <property type="entry name" value="Beta_elim_lyase"/>
    <property type="match status" value="1"/>
</dbReference>
<gene>
    <name evidence="5" type="ORF">DI53_0069</name>
</gene>
<dbReference type="STRING" id="1229276.DI53_0069"/>
<comment type="similarity">
    <text evidence="2">Belongs to the threonine aldolase family.</text>
</comment>
<feature type="domain" description="Aromatic amino acid beta-eliminating lyase/threonine aldolase" evidence="4">
    <location>
        <begin position="21"/>
        <end position="296"/>
    </location>
</feature>
<dbReference type="PANTHER" id="PTHR48097">
    <property type="entry name" value="L-THREONINE ALDOLASE-RELATED"/>
    <property type="match status" value="1"/>
</dbReference>
<reference evidence="5 6" key="2">
    <citation type="journal article" date="2015" name="PLoS ONE">
        <title>Whole-Genome Optical Mapping and Finished Genome Sequence of Sphingobacterium deserti sp. nov., a New Species Isolated from the Western Desert of China.</title>
        <authorList>
            <person name="Teng C."/>
            <person name="Zhou Z."/>
            <person name="Molnar I."/>
            <person name="Li X."/>
            <person name="Tang R."/>
            <person name="Chen M."/>
            <person name="Wang L."/>
            <person name="Su S."/>
            <person name="Zhang W."/>
            <person name="Lin M."/>
        </authorList>
    </citation>
    <scope>NUCLEOTIDE SEQUENCE [LARGE SCALE GENOMIC DNA]</scope>
    <source>
        <strain evidence="6">ACCC05744</strain>
    </source>
</reference>
<name>A0A0B8TAP2_9SPHI</name>
<dbReference type="AlphaFoldDB" id="A0A0B8TAP2"/>
<keyword evidence="3" id="KW-0663">Pyridoxal phosphate</keyword>
<dbReference type="Gene3D" id="3.40.640.10">
    <property type="entry name" value="Type I PLP-dependent aspartate aminotransferase-like (Major domain)"/>
    <property type="match status" value="1"/>
</dbReference>
<evidence type="ECO:0000313" key="6">
    <source>
        <dbReference type="Proteomes" id="UP000031802"/>
    </source>
</evidence>